<comment type="caution">
    <text evidence="1">The sequence shown here is derived from an EMBL/GenBank/DDBJ whole genome shotgun (WGS) entry which is preliminary data.</text>
</comment>
<evidence type="ECO:0000313" key="2">
    <source>
        <dbReference type="Proteomes" id="UP000762676"/>
    </source>
</evidence>
<evidence type="ECO:0000313" key="1">
    <source>
        <dbReference type="EMBL" id="GFS12902.1"/>
    </source>
</evidence>
<accession>A0AAV4IRE5</accession>
<name>A0AAV4IRE5_9GAST</name>
<reference evidence="1 2" key="1">
    <citation type="journal article" date="2021" name="Elife">
        <title>Chloroplast acquisition without the gene transfer in kleptoplastic sea slugs, Plakobranchus ocellatus.</title>
        <authorList>
            <person name="Maeda T."/>
            <person name="Takahashi S."/>
            <person name="Yoshida T."/>
            <person name="Shimamura S."/>
            <person name="Takaki Y."/>
            <person name="Nagai Y."/>
            <person name="Toyoda A."/>
            <person name="Suzuki Y."/>
            <person name="Arimoto A."/>
            <person name="Ishii H."/>
            <person name="Satoh N."/>
            <person name="Nishiyama T."/>
            <person name="Hasebe M."/>
            <person name="Maruyama T."/>
            <person name="Minagawa J."/>
            <person name="Obokata J."/>
            <person name="Shigenobu S."/>
        </authorList>
    </citation>
    <scope>NUCLEOTIDE SEQUENCE [LARGE SCALE GENOMIC DNA]</scope>
</reference>
<protein>
    <submittedName>
        <fullName evidence="1">Protein cordon-bleu</fullName>
    </submittedName>
</protein>
<dbReference type="AlphaFoldDB" id="A0AAV4IRE5"/>
<sequence>MLDLLVSLAGKCRVNPTGLILQLLDPDTGQPLSYKPNQTVGFLGGREVRLVPRESKSKNDRKQEKPFEKNVEDDPIVLICMSAKGFSPSCVHRDDIIVGKSQLCQGFQRAFPCSRVSVALDGYIVVVRILK</sequence>
<keyword evidence="2" id="KW-1185">Reference proteome</keyword>
<proteinExistence type="predicted"/>
<dbReference type="EMBL" id="BMAT01002739">
    <property type="protein sequence ID" value="GFS12902.1"/>
    <property type="molecule type" value="Genomic_DNA"/>
</dbReference>
<gene>
    <name evidence="1" type="ORF">ElyMa_001383800</name>
</gene>
<dbReference type="Proteomes" id="UP000762676">
    <property type="component" value="Unassembled WGS sequence"/>
</dbReference>
<organism evidence="1 2">
    <name type="scientific">Elysia marginata</name>
    <dbReference type="NCBI Taxonomy" id="1093978"/>
    <lineage>
        <taxon>Eukaryota</taxon>
        <taxon>Metazoa</taxon>
        <taxon>Spiralia</taxon>
        <taxon>Lophotrochozoa</taxon>
        <taxon>Mollusca</taxon>
        <taxon>Gastropoda</taxon>
        <taxon>Heterobranchia</taxon>
        <taxon>Euthyneura</taxon>
        <taxon>Panpulmonata</taxon>
        <taxon>Sacoglossa</taxon>
        <taxon>Placobranchoidea</taxon>
        <taxon>Plakobranchidae</taxon>
        <taxon>Elysia</taxon>
    </lineage>
</organism>